<dbReference type="Pfam" id="PF01636">
    <property type="entry name" value="APH"/>
    <property type="match status" value="1"/>
</dbReference>
<keyword evidence="3" id="KW-1185">Reference proteome</keyword>
<dbReference type="Gene3D" id="1.20.58.840">
    <property type="match status" value="1"/>
</dbReference>
<evidence type="ECO:0000259" key="1">
    <source>
        <dbReference type="Pfam" id="PF01636"/>
    </source>
</evidence>
<dbReference type="EMBL" id="BAAARW010000020">
    <property type="protein sequence ID" value="GAA2434517.1"/>
    <property type="molecule type" value="Genomic_DNA"/>
</dbReference>
<dbReference type="InterPro" id="IPR002575">
    <property type="entry name" value="Aminoglycoside_PTrfase"/>
</dbReference>
<feature type="domain" description="Aminoglycoside phosphotransferase" evidence="1">
    <location>
        <begin position="37"/>
        <end position="268"/>
    </location>
</feature>
<dbReference type="InterPro" id="IPR011009">
    <property type="entry name" value="Kinase-like_dom_sf"/>
</dbReference>
<name>A0ABP5WV30_9ACTN</name>
<accession>A0ABP5WV30</accession>
<dbReference type="Gene3D" id="1.10.510.10">
    <property type="entry name" value="Transferase(Phosphotransferase) domain 1"/>
    <property type="match status" value="1"/>
</dbReference>
<evidence type="ECO:0000313" key="3">
    <source>
        <dbReference type="Proteomes" id="UP001501231"/>
    </source>
</evidence>
<proteinExistence type="predicted"/>
<organism evidence="2 3">
    <name type="scientific">Actinomadura vinacea</name>
    <dbReference type="NCBI Taxonomy" id="115336"/>
    <lineage>
        <taxon>Bacteria</taxon>
        <taxon>Bacillati</taxon>
        <taxon>Actinomycetota</taxon>
        <taxon>Actinomycetes</taxon>
        <taxon>Streptosporangiales</taxon>
        <taxon>Thermomonosporaceae</taxon>
        <taxon>Actinomadura</taxon>
    </lineage>
</organism>
<reference evidence="3" key="1">
    <citation type="journal article" date="2019" name="Int. J. Syst. Evol. Microbiol.">
        <title>The Global Catalogue of Microorganisms (GCM) 10K type strain sequencing project: providing services to taxonomists for standard genome sequencing and annotation.</title>
        <authorList>
            <consortium name="The Broad Institute Genomics Platform"/>
            <consortium name="The Broad Institute Genome Sequencing Center for Infectious Disease"/>
            <person name="Wu L."/>
            <person name="Ma J."/>
        </authorList>
    </citation>
    <scope>NUCLEOTIDE SEQUENCE [LARGE SCALE GENOMIC DNA]</scope>
    <source>
        <strain evidence="3">JCM 3325</strain>
    </source>
</reference>
<protein>
    <recommendedName>
        <fullName evidence="1">Aminoglycoside phosphotransferase domain-containing protein</fullName>
    </recommendedName>
</protein>
<dbReference type="Proteomes" id="UP001501231">
    <property type="component" value="Unassembled WGS sequence"/>
</dbReference>
<dbReference type="SUPFAM" id="SSF56112">
    <property type="entry name" value="Protein kinase-like (PK-like)"/>
    <property type="match status" value="1"/>
</dbReference>
<dbReference type="RefSeq" id="WP_344592889.1">
    <property type="nucleotide sequence ID" value="NZ_BAAARW010000020.1"/>
</dbReference>
<evidence type="ECO:0000313" key="2">
    <source>
        <dbReference type="EMBL" id="GAA2434517.1"/>
    </source>
</evidence>
<sequence length="313" mass="34863">MKDRPEGLAESAVRDALGAWGIDAVPLQYAPVGFGDYHWIAGERQWFVTVADIGEGFAGLRSAMDTAWALRGLEFVVAPLRTVHGETVRRLGERYAISVFPFVDGDSGEFGQVLAAEQRILVLDMLAELHRTAPPSSTPVLRPEFPGRDDLEQALRESDRPWTGGPFSEPARALLAEHLTGLRGRLEEFDRRATELRGKGHEPVLTHGEPHPGNLLWTPERCLLIDWDTNGLAVPERDLWLVTQDPDELARYADATGRKPDPSALAFYGLRWDLNDVAEFADWFRSPHERTADLEQALDGLADILRRLAGDTE</sequence>
<comment type="caution">
    <text evidence="2">The sequence shown here is derived from an EMBL/GenBank/DDBJ whole genome shotgun (WGS) entry which is preliminary data.</text>
</comment>
<gene>
    <name evidence="2" type="ORF">GCM10010191_56230</name>
</gene>